<dbReference type="InterPro" id="IPR003751">
    <property type="entry name" value="CsrA"/>
</dbReference>
<dbReference type="PANTHER" id="PTHR34984:SF1">
    <property type="entry name" value="CARBON STORAGE REGULATOR"/>
    <property type="match status" value="1"/>
</dbReference>
<dbReference type="GO" id="GO:0005829">
    <property type="term" value="C:cytosol"/>
    <property type="evidence" value="ECO:0007669"/>
    <property type="project" value="TreeGrafter"/>
</dbReference>
<keyword evidence="2" id="KW-0678">Repressor</keyword>
<evidence type="ECO:0000256" key="3">
    <source>
        <dbReference type="ARBA" id="ARBA00022845"/>
    </source>
</evidence>
<sequence>MLVLTRRVGESILIGDDIVVTVLELNRDQVRIGIRAPRSVSVHREEVYREILLSNQAAAADDADLVATVVGPTPSFSQLPRRR</sequence>
<dbReference type="Pfam" id="PF02599">
    <property type="entry name" value="CsrA"/>
    <property type="match status" value="1"/>
</dbReference>
<dbReference type="SUPFAM" id="SSF117130">
    <property type="entry name" value="CsrA-like"/>
    <property type="match status" value="1"/>
</dbReference>
<evidence type="ECO:0000313" key="5">
    <source>
        <dbReference type="EMBL" id="CAB4600680.1"/>
    </source>
</evidence>
<evidence type="ECO:0000256" key="2">
    <source>
        <dbReference type="ARBA" id="ARBA00022491"/>
    </source>
</evidence>
<dbReference type="FunFam" id="2.60.40.4380:FF:000002">
    <property type="entry name" value="Translational regulator CsrA"/>
    <property type="match status" value="1"/>
</dbReference>
<proteinExistence type="inferred from homology"/>
<dbReference type="GO" id="GO:0045947">
    <property type="term" value="P:negative regulation of translational initiation"/>
    <property type="evidence" value="ECO:0007669"/>
    <property type="project" value="TreeGrafter"/>
</dbReference>
<dbReference type="GO" id="GO:0006402">
    <property type="term" value="P:mRNA catabolic process"/>
    <property type="evidence" value="ECO:0007669"/>
    <property type="project" value="InterPro"/>
</dbReference>
<dbReference type="NCBIfam" id="TIGR00202">
    <property type="entry name" value="csrA"/>
    <property type="match status" value="1"/>
</dbReference>
<dbReference type="HAMAP" id="MF_00167">
    <property type="entry name" value="CsrA"/>
    <property type="match status" value="1"/>
</dbReference>
<reference evidence="5" key="1">
    <citation type="submission" date="2020-05" db="EMBL/GenBank/DDBJ databases">
        <authorList>
            <person name="Chiriac C."/>
            <person name="Salcher M."/>
            <person name="Ghai R."/>
            <person name="Kavagutti S V."/>
        </authorList>
    </citation>
    <scope>NUCLEOTIDE SEQUENCE</scope>
</reference>
<organism evidence="5">
    <name type="scientific">freshwater metagenome</name>
    <dbReference type="NCBI Taxonomy" id="449393"/>
    <lineage>
        <taxon>unclassified sequences</taxon>
        <taxon>metagenomes</taxon>
        <taxon>ecological metagenomes</taxon>
    </lineage>
</organism>
<dbReference type="InterPro" id="IPR036107">
    <property type="entry name" value="CsrA_sf"/>
</dbReference>
<dbReference type="PANTHER" id="PTHR34984">
    <property type="entry name" value="CARBON STORAGE REGULATOR"/>
    <property type="match status" value="1"/>
</dbReference>
<keyword evidence="4" id="KW-0694">RNA-binding</keyword>
<evidence type="ECO:0000256" key="1">
    <source>
        <dbReference type="ARBA" id="ARBA00022490"/>
    </source>
</evidence>
<protein>
    <submittedName>
        <fullName evidence="5">Unannotated protein</fullName>
    </submittedName>
</protein>
<keyword evidence="3" id="KW-0810">Translation regulation</keyword>
<dbReference type="GO" id="GO:0048027">
    <property type="term" value="F:mRNA 5'-UTR binding"/>
    <property type="evidence" value="ECO:0007669"/>
    <property type="project" value="TreeGrafter"/>
</dbReference>
<dbReference type="Gene3D" id="2.60.40.4380">
    <property type="entry name" value="Translational regulator CsrA"/>
    <property type="match status" value="1"/>
</dbReference>
<keyword evidence="1" id="KW-0963">Cytoplasm</keyword>
<dbReference type="EMBL" id="CAEZSR010000320">
    <property type="protein sequence ID" value="CAB4600680.1"/>
    <property type="molecule type" value="Genomic_DNA"/>
</dbReference>
<evidence type="ECO:0000256" key="4">
    <source>
        <dbReference type="ARBA" id="ARBA00022884"/>
    </source>
</evidence>
<dbReference type="GO" id="GO:0006109">
    <property type="term" value="P:regulation of carbohydrate metabolic process"/>
    <property type="evidence" value="ECO:0007669"/>
    <property type="project" value="InterPro"/>
</dbReference>
<dbReference type="NCBIfam" id="NF002469">
    <property type="entry name" value="PRK01712.1"/>
    <property type="match status" value="1"/>
</dbReference>
<gene>
    <name evidence="5" type="ORF">UFOPK1493_04302</name>
</gene>
<accession>A0A6J6GKE4</accession>
<dbReference type="AlphaFoldDB" id="A0A6J6GKE4"/>
<name>A0A6J6GKE4_9ZZZZ</name>